<dbReference type="Proteomes" id="UP001392318">
    <property type="component" value="Unassembled WGS sequence"/>
</dbReference>
<gene>
    <name evidence="1" type="ORF">VSR83_35600</name>
</gene>
<organism evidence="1 2">
    <name type="scientific">Paraburkholderia unamae</name>
    <dbReference type="NCBI Taxonomy" id="219649"/>
    <lineage>
        <taxon>Bacteria</taxon>
        <taxon>Pseudomonadati</taxon>
        <taxon>Pseudomonadota</taxon>
        <taxon>Betaproteobacteria</taxon>
        <taxon>Burkholderiales</taxon>
        <taxon>Burkholderiaceae</taxon>
        <taxon>Paraburkholderia</taxon>
    </lineage>
</organism>
<comment type="caution">
    <text evidence="1">The sequence shown here is derived from an EMBL/GenBank/DDBJ whole genome shotgun (WGS) entry which is preliminary data.</text>
</comment>
<evidence type="ECO:0000313" key="1">
    <source>
        <dbReference type="EMBL" id="MEM5405276.1"/>
    </source>
</evidence>
<evidence type="ECO:0000313" key="2">
    <source>
        <dbReference type="Proteomes" id="UP001392318"/>
    </source>
</evidence>
<name>A0ACC6RUB1_9BURK</name>
<accession>A0ACC6RUB1</accession>
<keyword evidence="2" id="KW-1185">Reference proteome</keyword>
<dbReference type="EMBL" id="JAYMRU010000039">
    <property type="protein sequence ID" value="MEM5405276.1"/>
    <property type="molecule type" value="Genomic_DNA"/>
</dbReference>
<proteinExistence type="predicted"/>
<protein>
    <submittedName>
        <fullName evidence="1">YceI family protein</fullName>
    </submittedName>
</protein>
<reference evidence="1" key="1">
    <citation type="submission" date="2024-01" db="EMBL/GenBank/DDBJ databases">
        <title>The diversity of rhizobia nodulating Mimosa spp. in eleven states of Brazil covering several biomes is determined by host plant, location, and edaphic factors.</title>
        <authorList>
            <person name="Rouws L."/>
            <person name="Barauna A."/>
            <person name="Beukes C."/>
            <person name="De Faria S.M."/>
            <person name="Gross E."/>
            <person name="Dos Reis Junior F.B."/>
            <person name="Simon M."/>
            <person name="Maluk M."/>
            <person name="Odee D.W."/>
            <person name="Kenicer G."/>
            <person name="Young J.P.W."/>
            <person name="Reis V.M."/>
            <person name="Zilli J."/>
            <person name="James E.K."/>
        </authorList>
    </citation>
    <scope>NUCLEOTIDE SEQUENCE</scope>
    <source>
        <strain evidence="1">JPY452</strain>
    </source>
</reference>
<sequence>MFGVCAACAVAGVRADSIDTSAPLAQYRLDPGRSGVTFDVANIWHSNLTMRFSRIGAQLEGFQGFAVGRVMVTIDATSLESNTPFVARFVEGGDMLDVAHFPAIRFVSTRFVRTGTLTGLLTGDLTIRTTTCPVTLAVAFDEDPRDPPGARRTLVFFADGRFSRAAFGLSKWSRAVGDEVHLRIHAEFVQERADP</sequence>